<evidence type="ECO:0000313" key="7">
    <source>
        <dbReference type="EMBL" id="CAI5446036.1"/>
    </source>
</evidence>
<name>A0A9P1N332_9PELO</name>
<dbReference type="SUPFAM" id="SSF53383">
    <property type="entry name" value="PLP-dependent transferases"/>
    <property type="match status" value="1"/>
</dbReference>
<feature type="compositionally biased region" description="Basic and acidic residues" evidence="5">
    <location>
        <begin position="244"/>
        <end position="254"/>
    </location>
</feature>
<evidence type="ECO:0000256" key="6">
    <source>
        <dbReference type="SAM" id="Phobius"/>
    </source>
</evidence>
<feature type="compositionally biased region" description="Basic and acidic residues" evidence="5">
    <location>
        <begin position="203"/>
        <end position="233"/>
    </location>
</feature>
<dbReference type="InterPro" id="IPR010977">
    <property type="entry name" value="Aromatic_deC"/>
</dbReference>
<protein>
    <submittedName>
        <fullName evidence="7">Uncharacterized protein</fullName>
    </submittedName>
</protein>
<dbReference type="InterPro" id="IPR015424">
    <property type="entry name" value="PyrdxlP-dep_Trfase"/>
</dbReference>
<keyword evidence="6" id="KW-0812">Transmembrane</keyword>
<dbReference type="EMBL" id="CANHGI010000003">
    <property type="protein sequence ID" value="CAI5446036.1"/>
    <property type="molecule type" value="Genomic_DNA"/>
</dbReference>
<dbReference type="Pfam" id="PF00282">
    <property type="entry name" value="Pyridoxal_deC"/>
    <property type="match status" value="1"/>
</dbReference>
<comment type="similarity">
    <text evidence="2">Belongs to the group II decarboxylase family.</text>
</comment>
<dbReference type="AlphaFoldDB" id="A0A9P1N332"/>
<dbReference type="GO" id="GO:0005737">
    <property type="term" value="C:cytoplasm"/>
    <property type="evidence" value="ECO:0007669"/>
    <property type="project" value="TreeGrafter"/>
</dbReference>
<dbReference type="InterPro" id="IPR015421">
    <property type="entry name" value="PyrdxlP-dep_Trfase_major"/>
</dbReference>
<feature type="region of interest" description="Disordered" evidence="5">
    <location>
        <begin position="188"/>
        <end position="269"/>
    </location>
</feature>
<dbReference type="Gene3D" id="1.20.1340.10">
    <property type="entry name" value="dopa decarboxylase, N-terminal domain"/>
    <property type="match status" value="1"/>
</dbReference>
<keyword evidence="3" id="KW-0663">Pyridoxal phosphate</keyword>
<dbReference type="PANTHER" id="PTHR11999:SF140">
    <property type="entry name" value="HISTIDINE DECARBOXYASE LIKE"/>
    <property type="match status" value="1"/>
</dbReference>
<dbReference type="OrthoDB" id="5787958at2759"/>
<evidence type="ECO:0000313" key="8">
    <source>
        <dbReference type="Proteomes" id="UP001152747"/>
    </source>
</evidence>
<gene>
    <name evidence="7" type="ORF">CAMP_LOCUS8673</name>
</gene>
<dbReference type="InterPro" id="IPR002129">
    <property type="entry name" value="PyrdxlP-dep_de-COase"/>
</dbReference>
<proteinExistence type="inferred from homology"/>
<evidence type="ECO:0000256" key="5">
    <source>
        <dbReference type="SAM" id="MobiDB-lite"/>
    </source>
</evidence>
<accession>A0A9P1N332</accession>
<dbReference type="Gene3D" id="3.40.640.10">
    <property type="entry name" value="Type I PLP-dependent aspartate aminotransferase-like (Major domain)"/>
    <property type="match status" value="1"/>
</dbReference>
<evidence type="ECO:0000256" key="1">
    <source>
        <dbReference type="ARBA" id="ARBA00001933"/>
    </source>
</evidence>
<organism evidence="7 8">
    <name type="scientific">Caenorhabditis angaria</name>
    <dbReference type="NCBI Taxonomy" id="860376"/>
    <lineage>
        <taxon>Eukaryota</taxon>
        <taxon>Metazoa</taxon>
        <taxon>Ecdysozoa</taxon>
        <taxon>Nematoda</taxon>
        <taxon>Chromadorea</taxon>
        <taxon>Rhabditida</taxon>
        <taxon>Rhabditina</taxon>
        <taxon>Rhabditomorpha</taxon>
        <taxon>Rhabditoidea</taxon>
        <taxon>Rhabditidae</taxon>
        <taxon>Peloderinae</taxon>
        <taxon>Caenorhabditis</taxon>
    </lineage>
</organism>
<keyword evidence="4" id="KW-0456">Lyase</keyword>
<comment type="caution">
    <text evidence="7">The sequence shown here is derived from an EMBL/GenBank/DDBJ whole genome shotgun (WGS) entry which is preliminary data.</text>
</comment>
<dbReference type="PRINTS" id="PR00800">
    <property type="entry name" value="YHDCRBOXLASE"/>
</dbReference>
<evidence type="ECO:0000256" key="2">
    <source>
        <dbReference type="ARBA" id="ARBA00009533"/>
    </source>
</evidence>
<dbReference type="GO" id="GO:0030170">
    <property type="term" value="F:pyridoxal phosphate binding"/>
    <property type="evidence" value="ECO:0007669"/>
    <property type="project" value="InterPro"/>
</dbReference>
<dbReference type="GO" id="GO:0019752">
    <property type="term" value="P:carboxylic acid metabolic process"/>
    <property type="evidence" value="ECO:0007669"/>
    <property type="project" value="InterPro"/>
</dbReference>
<dbReference type="Gene3D" id="3.90.1150.10">
    <property type="entry name" value="Aspartate Aminotransferase, domain 1"/>
    <property type="match status" value="1"/>
</dbReference>
<evidence type="ECO:0000256" key="4">
    <source>
        <dbReference type="ARBA" id="ARBA00023239"/>
    </source>
</evidence>
<feature type="region of interest" description="Disordered" evidence="5">
    <location>
        <begin position="744"/>
        <end position="779"/>
    </location>
</feature>
<sequence length="779" mass="88892">MSSGIEFEILPIEGREEAQKFAAKLPTKAEKFNSKKISLNERFGILELGYYLNPAKIENTQEDYVVGIYVTGKEVLTKKQFVQKQKLIDAATAAANAKKLSEKKIIFDENDKENSLHPSPKKQTELEPTDKLTPDAYFNEIQHKFAQSHSNSGMIAVSVILLILLIISVVINLALVYLIIKSKKRTIQKPLDQEQPPEPSELAVKRSKEKSEREKEKVKSEKPELKKVPKKSENVVPQNNKRSMSREEAMRSDMDNAPPPEKMQRSERQKLVEPISRFEFSVAMNWIVKFVNDYFDESHKLTVLPDNPANASRIQKNYPDFPEDCKVILDDIKQVIVPNMCHSQHPRYHAKYFGRSLADILGSTISSTLGTDVNSSPMIDVIEKILCDWMSSAMGITKLRQLYGDKKDRAPIGTVFYSSINALVSLIQHCITRANSHRNTMEPTNWVVYCSDDAYFRLEEACKIVRIKLRKIATKKEDDFGLTGKSFEKQVEKDIERNLKPLLVICNFGSWNVGANDDYKSIAEVAKAKNIWIHVDAYYAGCQWIDPTKRAKYHAALADVNSVHLCFSTMIPFNGRVIISWSSEKIVPENGSTQAAMFGGNSLRLWILIRLSGMRSLRESVRRKITYGNMFSDRVAQQCDYFRVAYPNEHGVVLFQYFNKTIKDRNIGANVLTSMFFNYIQKSAQMKFSLVKFHSDIFIRACFNYERCNASVMEESVSTLLNIVEDFEESMKKKKNALKESANFTFENQIGGSQNETTDRTPPSHSPERTQSQSKNISK</sequence>
<keyword evidence="6" id="KW-0472">Membrane</keyword>
<keyword evidence="8" id="KW-1185">Reference proteome</keyword>
<dbReference type="Proteomes" id="UP001152747">
    <property type="component" value="Unassembled WGS sequence"/>
</dbReference>
<keyword evidence="6" id="KW-1133">Transmembrane helix</keyword>
<comment type="cofactor">
    <cofactor evidence="1">
        <name>pyridoxal 5'-phosphate</name>
        <dbReference type="ChEBI" id="CHEBI:597326"/>
    </cofactor>
</comment>
<dbReference type="InterPro" id="IPR015422">
    <property type="entry name" value="PyrdxlP-dep_Trfase_small"/>
</dbReference>
<dbReference type="PANTHER" id="PTHR11999">
    <property type="entry name" value="GROUP II PYRIDOXAL-5-PHOSPHATE DECARBOXYLASE"/>
    <property type="match status" value="1"/>
</dbReference>
<dbReference type="GO" id="GO:0016831">
    <property type="term" value="F:carboxy-lyase activity"/>
    <property type="evidence" value="ECO:0007669"/>
    <property type="project" value="InterPro"/>
</dbReference>
<feature type="transmembrane region" description="Helical" evidence="6">
    <location>
        <begin position="154"/>
        <end position="180"/>
    </location>
</feature>
<reference evidence="7" key="1">
    <citation type="submission" date="2022-11" db="EMBL/GenBank/DDBJ databases">
        <authorList>
            <person name="Kikuchi T."/>
        </authorList>
    </citation>
    <scope>NUCLEOTIDE SEQUENCE</scope>
    <source>
        <strain evidence="7">PS1010</strain>
    </source>
</reference>
<dbReference type="GO" id="GO:0006520">
    <property type="term" value="P:amino acid metabolic process"/>
    <property type="evidence" value="ECO:0007669"/>
    <property type="project" value="InterPro"/>
</dbReference>
<evidence type="ECO:0000256" key="3">
    <source>
        <dbReference type="ARBA" id="ARBA00022898"/>
    </source>
</evidence>